<dbReference type="CDD" id="cd01184">
    <property type="entry name" value="INT_C_like_1"/>
    <property type="match status" value="1"/>
</dbReference>
<evidence type="ECO:0000313" key="6">
    <source>
        <dbReference type="Proteomes" id="UP000238206"/>
    </source>
</evidence>
<dbReference type="Gene3D" id="1.10.443.10">
    <property type="entry name" value="Intergrase catalytic core"/>
    <property type="match status" value="1"/>
</dbReference>
<gene>
    <name evidence="5" type="ORF">C5615_35805</name>
</gene>
<evidence type="ECO:0000256" key="2">
    <source>
        <dbReference type="ARBA" id="ARBA00023125"/>
    </source>
</evidence>
<name>A0A2S8I235_BURCE</name>
<protein>
    <recommendedName>
        <fullName evidence="4">Integrase SAM-like N-terminal domain-containing protein</fullName>
    </recommendedName>
</protein>
<evidence type="ECO:0000256" key="1">
    <source>
        <dbReference type="ARBA" id="ARBA00022908"/>
    </source>
</evidence>
<sequence>MVEALGRKEIQKALGTADRRVANLALPAADMAINEMFEEARARLAREQVRSGPMASWEGYAEQVQIDEDREKELRENADFHAWQDARRAMLGDVIEQKIREMFQSLAIVAPVQTASPAPLPQSSQRAPLQRSPGHDLDAMYDLWHKAAKPQPRTAEQYKLALDRFARWTGVETVEAATKADVVKYREALAANCTASVTSLSLRQVSAMFNKAVSNAWIEANPAKGVKPEVSRQRAKSLRPPFDVRTLNNVFSSRVYALNERPAKGGGEASYWIPLLLLLTGARIEEVAQLAPDDVYEETYLDAAEVERRVWVVRFVTNDERGQRVKNFSSHRRVPLHRELVTRGFQEFAQAQLQAGKSRIFDQLTADHYGRESGGWSEWWIDEYLRKECDPTSPKMVLHSFRHTFKDACRDCGIIKETMDAIQGHSDGDASDDYGAEFYPLRPLVDALEKYKVSGVSLPAPPPLQ</sequence>
<dbReference type="Gene3D" id="1.10.150.130">
    <property type="match status" value="1"/>
</dbReference>
<dbReference type="AlphaFoldDB" id="A0A2S8I235"/>
<evidence type="ECO:0000256" key="3">
    <source>
        <dbReference type="ARBA" id="ARBA00023172"/>
    </source>
</evidence>
<keyword evidence="2" id="KW-0238">DNA-binding</keyword>
<dbReference type="GO" id="GO:0003677">
    <property type="term" value="F:DNA binding"/>
    <property type="evidence" value="ECO:0007669"/>
    <property type="project" value="UniProtKB-KW"/>
</dbReference>
<keyword evidence="3" id="KW-0233">DNA recombination</keyword>
<dbReference type="PANTHER" id="PTHR30349">
    <property type="entry name" value="PHAGE INTEGRASE-RELATED"/>
    <property type="match status" value="1"/>
</dbReference>
<dbReference type="InterPro" id="IPR011010">
    <property type="entry name" value="DNA_brk_join_enz"/>
</dbReference>
<feature type="domain" description="Integrase SAM-like N-terminal" evidence="4">
    <location>
        <begin position="148"/>
        <end position="218"/>
    </location>
</feature>
<proteinExistence type="predicted"/>
<dbReference type="GO" id="GO:0015074">
    <property type="term" value="P:DNA integration"/>
    <property type="evidence" value="ECO:0007669"/>
    <property type="project" value="UniProtKB-KW"/>
</dbReference>
<dbReference type="InterPro" id="IPR004107">
    <property type="entry name" value="Integrase_SAM-like_N"/>
</dbReference>
<accession>A0A2S8I235</accession>
<comment type="caution">
    <text evidence="5">The sequence shown here is derived from an EMBL/GenBank/DDBJ whole genome shotgun (WGS) entry which is preliminary data.</text>
</comment>
<dbReference type="Pfam" id="PF13495">
    <property type="entry name" value="Phage_int_SAM_4"/>
    <property type="match status" value="1"/>
</dbReference>
<organism evidence="5 6">
    <name type="scientific">Burkholderia cepacia</name>
    <name type="common">Pseudomonas cepacia</name>
    <dbReference type="NCBI Taxonomy" id="292"/>
    <lineage>
        <taxon>Bacteria</taxon>
        <taxon>Pseudomonadati</taxon>
        <taxon>Pseudomonadota</taxon>
        <taxon>Betaproteobacteria</taxon>
        <taxon>Burkholderiales</taxon>
        <taxon>Burkholderiaceae</taxon>
        <taxon>Burkholderia</taxon>
        <taxon>Burkholderia cepacia complex</taxon>
    </lineage>
</organism>
<dbReference type="InterPro" id="IPR050090">
    <property type="entry name" value="Tyrosine_recombinase_XerCD"/>
</dbReference>
<reference evidence="5 6" key="1">
    <citation type="submission" date="2018-02" db="EMBL/GenBank/DDBJ databases">
        <title>Draft genome sequencing of Burkholderia cepacia Y14-15.</title>
        <authorList>
            <person name="Zheng B.-X."/>
        </authorList>
    </citation>
    <scope>NUCLEOTIDE SEQUENCE [LARGE SCALE GENOMIC DNA]</scope>
    <source>
        <strain evidence="5 6">Y14-15</strain>
    </source>
</reference>
<dbReference type="InterPro" id="IPR013762">
    <property type="entry name" value="Integrase-like_cat_sf"/>
</dbReference>
<evidence type="ECO:0000259" key="4">
    <source>
        <dbReference type="Pfam" id="PF13495"/>
    </source>
</evidence>
<keyword evidence="1" id="KW-0229">DNA integration</keyword>
<dbReference type="SUPFAM" id="SSF56349">
    <property type="entry name" value="DNA breaking-rejoining enzymes"/>
    <property type="match status" value="1"/>
</dbReference>
<dbReference type="InterPro" id="IPR010998">
    <property type="entry name" value="Integrase_recombinase_N"/>
</dbReference>
<dbReference type="Proteomes" id="UP000238206">
    <property type="component" value="Unassembled WGS sequence"/>
</dbReference>
<dbReference type="PANTHER" id="PTHR30349:SF64">
    <property type="entry name" value="PROPHAGE INTEGRASE INTD-RELATED"/>
    <property type="match status" value="1"/>
</dbReference>
<dbReference type="GO" id="GO:0006310">
    <property type="term" value="P:DNA recombination"/>
    <property type="evidence" value="ECO:0007669"/>
    <property type="project" value="UniProtKB-KW"/>
</dbReference>
<evidence type="ECO:0000313" key="5">
    <source>
        <dbReference type="EMBL" id="PQP08854.1"/>
    </source>
</evidence>
<dbReference type="EMBL" id="PUIQ01000084">
    <property type="protein sequence ID" value="PQP08854.1"/>
    <property type="molecule type" value="Genomic_DNA"/>
</dbReference>